<evidence type="ECO:0008006" key="4">
    <source>
        <dbReference type="Google" id="ProtNLM"/>
    </source>
</evidence>
<dbReference type="EMBL" id="CP017077">
    <property type="protein sequence ID" value="AOR80330.1"/>
    <property type="molecule type" value="Genomic_DNA"/>
</dbReference>
<dbReference type="Proteomes" id="UP000094626">
    <property type="component" value="Plasmid pSA2"/>
</dbReference>
<gene>
    <name evidence="2" type="ORF">BES08_25915</name>
</gene>
<proteinExistence type="predicted"/>
<geneLocation type="plasmid" evidence="2 3">
    <name>pSA2</name>
</geneLocation>
<evidence type="ECO:0000256" key="1">
    <source>
        <dbReference type="SAM" id="Phobius"/>
    </source>
</evidence>
<dbReference type="KEGG" id="nre:BES08_25915"/>
<sequence>MKKVISAVVISSMMVASIPAGWAASKPKYAKTEADKAIGKCVAAVIGGALLGGLAAGKKNRGTGVLVGAAAGGAVCAVLMANAKRKDRILAAQRETAMRNENYATSFQDDNGNPMQYRGMVSSTAEIDGGQLVPVKYTPLGGGSAVSPQLGTGGHECRFVDSAIGSAQGAAGIPSQAFCRTDSGDWEPYQRSI</sequence>
<organism evidence="2 3">
    <name type="scientific">Novosphingobium resinovorum</name>
    <dbReference type="NCBI Taxonomy" id="158500"/>
    <lineage>
        <taxon>Bacteria</taxon>
        <taxon>Pseudomonadati</taxon>
        <taxon>Pseudomonadota</taxon>
        <taxon>Alphaproteobacteria</taxon>
        <taxon>Sphingomonadales</taxon>
        <taxon>Sphingomonadaceae</taxon>
        <taxon>Novosphingobium</taxon>
    </lineage>
</organism>
<name>A0A1D8AE11_9SPHN</name>
<feature type="transmembrane region" description="Helical" evidence="1">
    <location>
        <begin position="62"/>
        <end position="81"/>
    </location>
</feature>
<accession>A0A1D8AE11</accession>
<keyword evidence="1" id="KW-1133">Transmembrane helix</keyword>
<keyword evidence="3" id="KW-1185">Reference proteome</keyword>
<keyword evidence="1" id="KW-0812">Transmembrane</keyword>
<dbReference type="AlphaFoldDB" id="A0A1D8AE11"/>
<feature type="transmembrane region" description="Helical" evidence="1">
    <location>
        <begin position="37"/>
        <end position="56"/>
    </location>
</feature>
<reference evidence="3" key="1">
    <citation type="journal article" date="2017" name="J. Biotechnol.">
        <title>Complete genome sequence of Novosphingobium resinovorum SA1, a versatile xenobiotic-degrading bacterium capable of utilizing sulfanilic acid.</title>
        <authorList>
            <person name="Hegedus B."/>
            <person name="Kos P.B."/>
            <person name="Balint B."/>
            <person name="Maroti G."/>
            <person name="Gan H.M."/>
            <person name="Perei K."/>
            <person name="Rakhely G."/>
        </authorList>
    </citation>
    <scope>NUCLEOTIDE SEQUENCE [LARGE SCALE GENOMIC DNA]</scope>
    <source>
        <strain evidence="3">SA1</strain>
    </source>
</reference>
<evidence type="ECO:0000313" key="3">
    <source>
        <dbReference type="Proteomes" id="UP000094626"/>
    </source>
</evidence>
<dbReference type="RefSeq" id="WP_069709733.1">
    <property type="nucleotide sequence ID" value="NZ_CP017077.1"/>
</dbReference>
<keyword evidence="2" id="KW-0614">Plasmid</keyword>
<feature type="transmembrane region" description="Helical" evidence="1">
    <location>
        <begin position="6"/>
        <end position="25"/>
    </location>
</feature>
<protein>
    <recommendedName>
        <fullName evidence="4">17 kDa surface antigen</fullName>
    </recommendedName>
</protein>
<keyword evidence="1" id="KW-0472">Membrane</keyword>
<evidence type="ECO:0000313" key="2">
    <source>
        <dbReference type="EMBL" id="AOR80330.1"/>
    </source>
</evidence>